<protein>
    <submittedName>
        <fullName evidence="2">Uncharacterized protein</fullName>
    </submittedName>
</protein>
<feature type="non-terminal residue" evidence="2">
    <location>
        <position position="1"/>
    </location>
</feature>
<sequence length="85" mass="8969">PTPAKTRPPLTHGSSVPAKSQQFPGASQPSRNFQARTPVQAPVSNQLKVTGPDRMRGPPPTSDSRFTAPPPNSNLGLRGPPPTHD</sequence>
<gene>
    <name evidence="2" type="primary">ORF36274</name>
</gene>
<proteinExistence type="predicted"/>
<name>A0A0B6YTH3_9EUPU</name>
<dbReference type="AlphaFoldDB" id="A0A0B6YTH3"/>
<feature type="region of interest" description="Disordered" evidence="1">
    <location>
        <begin position="1"/>
        <end position="85"/>
    </location>
</feature>
<evidence type="ECO:0000256" key="1">
    <source>
        <dbReference type="SAM" id="MobiDB-lite"/>
    </source>
</evidence>
<feature type="non-terminal residue" evidence="2">
    <location>
        <position position="85"/>
    </location>
</feature>
<accession>A0A0B6YTH3</accession>
<organism evidence="2">
    <name type="scientific">Arion vulgaris</name>
    <dbReference type="NCBI Taxonomy" id="1028688"/>
    <lineage>
        <taxon>Eukaryota</taxon>
        <taxon>Metazoa</taxon>
        <taxon>Spiralia</taxon>
        <taxon>Lophotrochozoa</taxon>
        <taxon>Mollusca</taxon>
        <taxon>Gastropoda</taxon>
        <taxon>Heterobranchia</taxon>
        <taxon>Euthyneura</taxon>
        <taxon>Panpulmonata</taxon>
        <taxon>Eupulmonata</taxon>
        <taxon>Stylommatophora</taxon>
        <taxon>Helicina</taxon>
        <taxon>Arionoidea</taxon>
        <taxon>Arionidae</taxon>
        <taxon>Arion</taxon>
    </lineage>
</organism>
<dbReference type="EMBL" id="HACG01012557">
    <property type="protein sequence ID" value="CEK59422.1"/>
    <property type="molecule type" value="Transcribed_RNA"/>
</dbReference>
<reference evidence="2" key="1">
    <citation type="submission" date="2014-12" db="EMBL/GenBank/DDBJ databases">
        <title>Insight into the proteome of Arion vulgaris.</title>
        <authorList>
            <person name="Aradska J."/>
            <person name="Bulat T."/>
            <person name="Smidak R."/>
            <person name="Sarate P."/>
            <person name="Gangsoo J."/>
            <person name="Sialana F."/>
            <person name="Bilban M."/>
            <person name="Lubec G."/>
        </authorList>
    </citation>
    <scope>NUCLEOTIDE SEQUENCE</scope>
    <source>
        <tissue evidence="2">Skin</tissue>
    </source>
</reference>
<evidence type="ECO:0000313" key="2">
    <source>
        <dbReference type="EMBL" id="CEK59422.1"/>
    </source>
</evidence>
<feature type="compositionally biased region" description="Polar residues" evidence="1">
    <location>
        <begin position="12"/>
        <end position="48"/>
    </location>
</feature>